<comment type="caution">
    <text evidence="3">The sequence shown here is derived from an EMBL/GenBank/DDBJ whole genome shotgun (WGS) entry which is preliminary data.</text>
</comment>
<name>A0A8H4J4E7_9PEZI</name>
<protein>
    <submittedName>
        <fullName evidence="3">Uncharacterized protein</fullName>
    </submittedName>
</protein>
<keyword evidence="4" id="KW-1185">Reference proteome</keyword>
<sequence length="243" mass="26510">MKLRDLEKIDYKDADLITFPAADTVTRTPATTKARGRKPGAPARARQASNAIVADQERTATGRVAKTSAVPPKRGTGRPLKSPSKRGPGCPPKNGPSAAYAIASRVARKAPSRRVVKREYEPVSPIVKIEKKSISSAREGKSIIEHPTSLMHKFFRAHEDDVTHIPKKKQRKALGKMWRESTLNPKNARAEKESGPESGSVHTAPQDEDEVLTSDDADELLEEAMGGTTDTPVEQDQSDSDEQ</sequence>
<feature type="region of interest" description="Disordered" evidence="1">
    <location>
        <begin position="20"/>
        <end position="97"/>
    </location>
</feature>
<dbReference type="OrthoDB" id="3940486at2759"/>
<dbReference type="Proteomes" id="UP000572817">
    <property type="component" value="Unassembled WGS sequence"/>
</dbReference>
<proteinExistence type="predicted"/>
<dbReference type="EMBL" id="WWBZ02000007">
    <property type="protein sequence ID" value="KAF4311918.1"/>
    <property type="molecule type" value="Genomic_DNA"/>
</dbReference>
<organism evidence="3 4">
    <name type="scientific">Botryosphaeria dothidea</name>
    <dbReference type="NCBI Taxonomy" id="55169"/>
    <lineage>
        <taxon>Eukaryota</taxon>
        <taxon>Fungi</taxon>
        <taxon>Dikarya</taxon>
        <taxon>Ascomycota</taxon>
        <taxon>Pezizomycotina</taxon>
        <taxon>Dothideomycetes</taxon>
        <taxon>Dothideomycetes incertae sedis</taxon>
        <taxon>Botryosphaeriales</taxon>
        <taxon>Botryosphaeriaceae</taxon>
        <taxon>Botryosphaeria</taxon>
    </lineage>
</organism>
<feature type="compositionally biased region" description="Acidic residues" evidence="1">
    <location>
        <begin position="206"/>
        <end position="222"/>
    </location>
</feature>
<dbReference type="AlphaFoldDB" id="A0A8H4J4E7"/>
<evidence type="ECO:0000313" key="3">
    <source>
        <dbReference type="EMBL" id="KAF4311918.1"/>
    </source>
</evidence>
<gene>
    <name evidence="2" type="ORF">GTA08_BOTSDO02814</name>
    <name evidence="3" type="ORF">GTA08_BOTSDO12518</name>
</gene>
<dbReference type="EMBL" id="WWBZ02000016">
    <property type="protein sequence ID" value="KAF4309242.1"/>
    <property type="molecule type" value="Genomic_DNA"/>
</dbReference>
<feature type="region of interest" description="Disordered" evidence="1">
    <location>
        <begin position="163"/>
        <end position="243"/>
    </location>
</feature>
<evidence type="ECO:0000313" key="2">
    <source>
        <dbReference type="EMBL" id="KAF4309242.1"/>
    </source>
</evidence>
<feature type="compositionally biased region" description="Basic residues" evidence="1">
    <location>
        <begin position="165"/>
        <end position="174"/>
    </location>
</feature>
<evidence type="ECO:0000256" key="1">
    <source>
        <dbReference type="SAM" id="MobiDB-lite"/>
    </source>
</evidence>
<evidence type="ECO:0000313" key="4">
    <source>
        <dbReference type="Proteomes" id="UP000572817"/>
    </source>
</evidence>
<accession>A0A8H4J4E7</accession>
<reference evidence="3 4" key="1">
    <citation type="submission" date="2020-04" db="EMBL/GenBank/DDBJ databases">
        <title>Genome Assembly and Annotation of Botryosphaeria dothidea sdau 11-99, a Latent Pathogen of Apple Fruit Ring Rot in China.</title>
        <authorList>
            <person name="Yu C."/>
            <person name="Diao Y."/>
            <person name="Lu Q."/>
            <person name="Zhao J."/>
            <person name="Cui S."/>
            <person name="Peng C."/>
            <person name="He B."/>
            <person name="Liu H."/>
        </authorList>
    </citation>
    <scope>NUCLEOTIDE SEQUENCE [LARGE SCALE GENOMIC DNA]</scope>
    <source>
        <strain evidence="4">sdau11-99</strain>
        <strain evidence="3">Sdau11-99</strain>
    </source>
</reference>